<evidence type="ECO:0000259" key="4">
    <source>
        <dbReference type="Pfam" id="PF18120"/>
    </source>
</evidence>
<dbReference type="SUPFAM" id="SSF51445">
    <property type="entry name" value="(Trans)glycosidases"/>
    <property type="match status" value="1"/>
</dbReference>
<dbReference type="Gene3D" id="3.20.20.80">
    <property type="entry name" value="Glycosidases"/>
    <property type="match status" value="1"/>
</dbReference>
<protein>
    <recommendedName>
        <fullName evidence="7">Beta-galactosidase</fullName>
    </recommendedName>
</protein>
<dbReference type="Proteomes" id="UP001521785">
    <property type="component" value="Unassembled WGS sequence"/>
</dbReference>
<proteinExistence type="predicted"/>
<dbReference type="EMBL" id="JAKJXO020000008">
    <property type="protein sequence ID" value="KAL1601385.1"/>
    <property type="molecule type" value="Genomic_DNA"/>
</dbReference>
<name>A0ABR3RAC1_9PLEO</name>
<dbReference type="InterPro" id="IPR013529">
    <property type="entry name" value="Glyco_hydro_42_N"/>
</dbReference>
<dbReference type="Gene3D" id="2.60.220.20">
    <property type="entry name" value="putative beta-Galactosidase from caulobacter crescentus"/>
    <property type="match status" value="1"/>
</dbReference>
<evidence type="ECO:0000313" key="6">
    <source>
        <dbReference type="Proteomes" id="UP001521785"/>
    </source>
</evidence>
<feature type="domain" description="DUF5597" evidence="4">
    <location>
        <begin position="387"/>
        <end position="524"/>
    </location>
</feature>
<gene>
    <name evidence="5" type="ORF">SLS60_006297</name>
</gene>
<dbReference type="Pfam" id="PF02449">
    <property type="entry name" value="Glyco_hydro_42"/>
    <property type="match status" value="1"/>
</dbReference>
<feature type="domain" description="Glycoside hydrolase family 42 N-terminal" evidence="3">
    <location>
        <begin position="50"/>
        <end position="198"/>
    </location>
</feature>
<evidence type="ECO:0000313" key="5">
    <source>
        <dbReference type="EMBL" id="KAL1601385.1"/>
    </source>
</evidence>
<evidence type="ECO:0000259" key="3">
    <source>
        <dbReference type="Pfam" id="PF02449"/>
    </source>
</evidence>
<evidence type="ECO:0000256" key="1">
    <source>
        <dbReference type="ARBA" id="ARBA00022801"/>
    </source>
</evidence>
<evidence type="ECO:0008006" key="7">
    <source>
        <dbReference type="Google" id="ProtNLM"/>
    </source>
</evidence>
<keyword evidence="1" id="KW-0378">Hydrolase</keyword>
<comment type="caution">
    <text evidence="5">The sequence shown here is derived from an EMBL/GenBank/DDBJ whole genome shotgun (WGS) entry which is preliminary data.</text>
</comment>
<evidence type="ECO:0000256" key="2">
    <source>
        <dbReference type="ARBA" id="ARBA00023295"/>
    </source>
</evidence>
<accession>A0ABR3RAC1</accession>
<keyword evidence="6" id="KW-1185">Reference proteome</keyword>
<sequence length="559" mass="62128">MAAIPHLRSTQTSQQLIVHSKPYLICGAELQNSSFSSGKYMRELWPSLVDMNLNTVLGSVSWEMVEPEEGLFDFSEVDRIILDARIVGLKLILLWFGMSNYVPPWVKLSPERFPRARLRNATGGLKTTEILSPFHRTSMEADARAFAALMKHLKETDGSHNTVIMVQPENECGILGDSRDRSELANKAFGEAVPGELIDFLRSDWEQLHVDLKNNLQPGYDADFGGKGASWTSAFGTGLHTDELFMAYHYTKFVSTVATAGKAEYPLPMFCNFWQNYNGKDSENDFPWHAGGGGCPGDYPSGGGVSTTLDIWIKFAENIDFICPDVYLNDYTSICKTYRHRNQPLFIPEQRRDERGARRIWKAIGSFQALGTSPFGVDSLAGECAYKSHFKLLKSVSELVLDAQTRPDAMMGFFFDEVKVEISDAAATDILCAGGFRVRAERAFTVGKAGPGFGLVIYMDSPAENVSKYLLVGEGFQAVFESLTPEADYTGILSFVEKEVNPATGKLETLRRLNGDETRSGRFAIMPNEDPDYGGFPISITIPARTRIAECTVYWLKKG</sequence>
<organism evidence="5 6">
    <name type="scientific">Paraconiothyrium brasiliense</name>
    <dbReference type="NCBI Taxonomy" id="300254"/>
    <lineage>
        <taxon>Eukaryota</taxon>
        <taxon>Fungi</taxon>
        <taxon>Dikarya</taxon>
        <taxon>Ascomycota</taxon>
        <taxon>Pezizomycotina</taxon>
        <taxon>Dothideomycetes</taxon>
        <taxon>Pleosporomycetidae</taxon>
        <taxon>Pleosporales</taxon>
        <taxon>Massarineae</taxon>
        <taxon>Didymosphaeriaceae</taxon>
        <taxon>Paraconiothyrium</taxon>
    </lineage>
</organism>
<keyword evidence="2" id="KW-0326">Glycosidase</keyword>
<dbReference type="Pfam" id="PF18120">
    <property type="entry name" value="DUF5597"/>
    <property type="match status" value="1"/>
</dbReference>
<reference evidence="5 6" key="1">
    <citation type="submission" date="2024-02" db="EMBL/GenBank/DDBJ databases">
        <title>De novo assembly and annotation of 12 fungi associated with fruit tree decline syndrome in Ontario, Canada.</title>
        <authorList>
            <person name="Sulman M."/>
            <person name="Ellouze W."/>
            <person name="Ilyukhin E."/>
        </authorList>
    </citation>
    <scope>NUCLEOTIDE SEQUENCE [LARGE SCALE GENOMIC DNA]</scope>
    <source>
        <strain evidence="5 6">M42-189</strain>
    </source>
</reference>
<dbReference type="InterPro" id="IPR040719">
    <property type="entry name" value="DUF5597"/>
</dbReference>
<dbReference type="InterPro" id="IPR017853">
    <property type="entry name" value="GH"/>
</dbReference>